<dbReference type="AlphaFoldDB" id="A0A7W7W6Z0"/>
<organism evidence="1 2">
    <name type="scientific">Lipingzhangella halophila</name>
    <dbReference type="NCBI Taxonomy" id="1783352"/>
    <lineage>
        <taxon>Bacteria</taxon>
        <taxon>Bacillati</taxon>
        <taxon>Actinomycetota</taxon>
        <taxon>Actinomycetes</taxon>
        <taxon>Streptosporangiales</taxon>
        <taxon>Nocardiopsidaceae</taxon>
        <taxon>Lipingzhangella</taxon>
    </lineage>
</organism>
<dbReference type="EMBL" id="JACHJT010000002">
    <property type="protein sequence ID" value="MBB4935459.1"/>
    <property type="molecule type" value="Genomic_DNA"/>
</dbReference>
<dbReference type="RefSeq" id="WP_184585176.1">
    <property type="nucleotide sequence ID" value="NZ_JACHJT010000002.1"/>
</dbReference>
<sequence length="166" mass="17701">MTASPSSHNADPTIDAVAKCVIAHSAPEELSHYEHVRDDFRARGSAPRADDNPLGFGGVAVGLVTGVVLSVLTELAAGTLTDILRPWWQRAWSALLSRVGLSRTPKPDTDTMLTPVRPEQTAAVTRAITAHAVRSGIEAEQAGKLAAAIVRELGRSTDHDDTSFER</sequence>
<evidence type="ECO:0000313" key="2">
    <source>
        <dbReference type="Proteomes" id="UP000523007"/>
    </source>
</evidence>
<keyword evidence="2" id="KW-1185">Reference proteome</keyword>
<evidence type="ECO:0000313" key="1">
    <source>
        <dbReference type="EMBL" id="MBB4935459.1"/>
    </source>
</evidence>
<reference evidence="1 2" key="1">
    <citation type="submission" date="2020-08" db="EMBL/GenBank/DDBJ databases">
        <title>Sequencing the genomes of 1000 actinobacteria strains.</title>
        <authorList>
            <person name="Klenk H.-P."/>
        </authorList>
    </citation>
    <scope>NUCLEOTIDE SEQUENCE [LARGE SCALE GENOMIC DNA]</scope>
    <source>
        <strain evidence="1 2">DSM 102030</strain>
    </source>
</reference>
<comment type="caution">
    <text evidence="1">The sequence shown here is derived from an EMBL/GenBank/DDBJ whole genome shotgun (WGS) entry which is preliminary data.</text>
</comment>
<accession>A0A7W7W6Z0</accession>
<proteinExistence type="predicted"/>
<protein>
    <submittedName>
        <fullName evidence="1">Uncharacterized protein</fullName>
    </submittedName>
</protein>
<dbReference type="Proteomes" id="UP000523007">
    <property type="component" value="Unassembled WGS sequence"/>
</dbReference>
<name>A0A7W7W6Z0_9ACTN</name>
<gene>
    <name evidence="1" type="ORF">F4561_006353</name>
</gene>